<dbReference type="PANTHER" id="PTHR46072:SF3">
    <property type="entry name" value="AMIDASE"/>
    <property type="match status" value="1"/>
</dbReference>
<dbReference type="EMBL" id="FJUX01000039">
    <property type="protein sequence ID" value="CZS99157.1"/>
    <property type="molecule type" value="Genomic_DNA"/>
</dbReference>
<reference evidence="2" key="1">
    <citation type="submission" date="2016-03" db="EMBL/GenBank/DDBJ databases">
        <authorList>
            <person name="Guldener U."/>
        </authorList>
    </citation>
    <scope>NUCLEOTIDE SEQUENCE [LARGE SCALE GENOMIC DNA]</scope>
    <source>
        <strain evidence="2">04CH-RAC-A.6.1</strain>
    </source>
</reference>
<dbReference type="Proteomes" id="UP000178912">
    <property type="component" value="Unassembled WGS sequence"/>
</dbReference>
<evidence type="ECO:0000313" key="1">
    <source>
        <dbReference type="EMBL" id="CZS99157.1"/>
    </source>
</evidence>
<dbReference type="OrthoDB" id="6428749at2759"/>
<evidence type="ECO:0000313" key="2">
    <source>
        <dbReference type="Proteomes" id="UP000178912"/>
    </source>
</evidence>
<accession>A0A1E1KMA4</accession>
<dbReference type="PANTHER" id="PTHR46072">
    <property type="entry name" value="AMIDASE-RELATED-RELATED"/>
    <property type="match status" value="1"/>
</dbReference>
<dbReference type="AlphaFoldDB" id="A0A1E1KMA4"/>
<keyword evidence="2" id="KW-1185">Reference proteome</keyword>
<proteinExistence type="predicted"/>
<name>A0A1E1KMA4_9HELO</name>
<organism evidence="1 2">
    <name type="scientific">Rhynchosporium agropyri</name>
    <dbReference type="NCBI Taxonomy" id="914238"/>
    <lineage>
        <taxon>Eukaryota</taxon>
        <taxon>Fungi</taxon>
        <taxon>Dikarya</taxon>
        <taxon>Ascomycota</taxon>
        <taxon>Pezizomycotina</taxon>
        <taxon>Leotiomycetes</taxon>
        <taxon>Helotiales</taxon>
        <taxon>Ploettnerulaceae</taxon>
        <taxon>Rhynchosporium</taxon>
    </lineage>
</organism>
<sequence length="184" mass="19883">MASKSLRPWEDVAFKKQAECLALIPSAWIIPPSLLKDISLGPESDTNGIALDIPRKSGILATTELAIAEGYNARELAAKLGAGELSSEEALPFSKRAAIAQQLFNCLTETFFHRIGKGEISGRLFEGAWRAARSPPWPANQSKRFIQSGQESPAVPKHFMLITEGTSGSPPSLGFFNWVRSGSA</sequence>
<protein>
    <submittedName>
        <fullName evidence="1">Uncharacterized protein</fullName>
    </submittedName>
</protein>
<gene>
    <name evidence="1" type="ORF">RAG0_07613</name>
</gene>